<reference evidence="3" key="1">
    <citation type="submission" date="2011-12" db="EMBL/GenBank/DDBJ databases">
        <title>The Draft Genome of Lepisosteus oculatus.</title>
        <authorList>
            <consortium name="The Broad Institute Genome Assembly &amp; Analysis Group"/>
            <consortium name="Computational R&amp;D Group"/>
            <consortium name="and Sequencing Platform"/>
            <person name="Di Palma F."/>
            <person name="Alfoldi J."/>
            <person name="Johnson J."/>
            <person name="Berlin A."/>
            <person name="Gnerre S."/>
            <person name="Jaffe D."/>
            <person name="MacCallum I."/>
            <person name="Young S."/>
            <person name="Walker B.J."/>
            <person name="Lander E.S."/>
            <person name="Lindblad-Toh K."/>
        </authorList>
    </citation>
    <scope>NUCLEOTIDE SEQUENCE [LARGE SCALE GENOMIC DNA]</scope>
</reference>
<evidence type="ECO:0000313" key="3">
    <source>
        <dbReference type="Proteomes" id="UP000018468"/>
    </source>
</evidence>
<dbReference type="HOGENOM" id="CLU_1699550_0_0_1"/>
<dbReference type="InterPro" id="IPR019791">
    <property type="entry name" value="Haem_peroxidase_animal"/>
</dbReference>
<dbReference type="Proteomes" id="UP000018468">
    <property type="component" value="Linkage group LG27"/>
</dbReference>
<dbReference type="Gene3D" id="1.10.640.10">
    <property type="entry name" value="Haem peroxidase domain superfamily, animal type"/>
    <property type="match status" value="1"/>
</dbReference>
<dbReference type="InterPro" id="IPR010255">
    <property type="entry name" value="Haem_peroxidase_sf"/>
</dbReference>
<protein>
    <submittedName>
        <fullName evidence="2">Uncharacterized protein</fullName>
    </submittedName>
</protein>
<feature type="region of interest" description="Disordered" evidence="1">
    <location>
        <begin position="67"/>
        <end position="119"/>
    </location>
</feature>
<evidence type="ECO:0000256" key="1">
    <source>
        <dbReference type="SAM" id="MobiDB-lite"/>
    </source>
</evidence>
<dbReference type="EMBL" id="AHAT01041078">
    <property type="status" value="NOT_ANNOTATED_CDS"/>
    <property type="molecule type" value="Genomic_DNA"/>
</dbReference>
<dbReference type="Pfam" id="PF03098">
    <property type="entry name" value="An_peroxidase"/>
    <property type="match status" value="1"/>
</dbReference>
<dbReference type="SUPFAM" id="SSF48113">
    <property type="entry name" value="Heme-dependent peroxidases"/>
    <property type="match status" value="1"/>
</dbReference>
<dbReference type="eggNOG" id="KOG2408">
    <property type="taxonomic scope" value="Eukaryota"/>
</dbReference>
<dbReference type="PANTHER" id="PTHR11475">
    <property type="entry name" value="OXIDASE/PEROXIDASE"/>
    <property type="match status" value="1"/>
</dbReference>
<name>W5MJD1_LEPOC</name>
<dbReference type="GO" id="GO:0020037">
    <property type="term" value="F:heme binding"/>
    <property type="evidence" value="ECO:0007669"/>
    <property type="project" value="InterPro"/>
</dbReference>
<reference evidence="2" key="3">
    <citation type="submission" date="2025-09" db="UniProtKB">
        <authorList>
            <consortium name="Ensembl"/>
        </authorList>
    </citation>
    <scope>IDENTIFICATION</scope>
</reference>
<dbReference type="AlphaFoldDB" id="W5MJD1"/>
<dbReference type="PROSITE" id="PS50292">
    <property type="entry name" value="PEROXIDASE_3"/>
    <property type="match status" value="1"/>
</dbReference>
<sequence>MLSTQDMETVAEATGCLSELQPLQCETDCLSDRYRSITGECNNRKHPRWGAANTPYARWLPAQYEDGRSAPRSWDPQHRYNGHPLPPVRTLLPSARWTPERTGRQRAARPDVCTGEEEHASCPQRLHVTAEFKRARFILVSESEMTQPVPVSQPQ</sequence>
<keyword evidence="3" id="KW-1185">Reference proteome</keyword>
<accession>W5MJD1</accession>
<evidence type="ECO:0000313" key="2">
    <source>
        <dbReference type="Ensembl" id="ENSLOCP00000008490.1"/>
    </source>
</evidence>
<proteinExistence type="predicted"/>
<dbReference type="Bgee" id="ENSLOCG00000007014">
    <property type="expression patterns" value="Expressed in testis and 1 other cell type or tissue"/>
</dbReference>
<reference evidence="2" key="2">
    <citation type="submission" date="2025-08" db="UniProtKB">
        <authorList>
            <consortium name="Ensembl"/>
        </authorList>
    </citation>
    <scope>IDENTIFICATION</scope>
</reference>
<organism evidence="2 3">
    <name type="scientific">Lepisosteus oculatus</name>
    <name type="common">Spotted gar</name>
    <dbReference type="NCBI Taxonomy" id="7918"/>
    <lineage>
        <taxon>Eukaryota</taxon>
        <taxon>Metazoa</taxon>
        <taxon>Chordata</taxon>
        <taxon>Craniata</taxon>
        <taxon>Vertebrata</taxon>
        <taxon>Euteleostomi</taxon>
        <taxon>Actinopterygii</taxon>
        <taxon>Neopterygii</taxon>
        <taxon>Holostei</taxon>
        <taxon>Semionotiformes</taxon>
        <taxon>Lepisosteidae</taxon>
        <taxon>Lepisosteus</taxon>
    </lineage>
</organism>
<dbReference type="GO" id="GO:0004601">
    <property type="term" value="F:peroxidase activity"/>
    <property type="evidence" value="ECO:0007669"/>
    <property type="project" value="InterPro"/>
</dbReference>
<dbReference type="GeneTree" id="ENSGT00940000166204"/>
<dbReference type="PANTHER" id="PTHR11475:SF63">
    <property type="entry name" value="EOSINOPHIL PEROXIDASE"/>
    <property type="match status" value="1"/>
</dbReference>
<dbReference type="InterPro" id="IPR037120">
    <property type="entry name" value="Haem_peroxidase_sf_animal"/>
</dbReference>
<dbReference type="GO" id="GO:0006979">
    <property type="term" value="P:response to oxidative stress"/>
    <property type="evidence" value="ECO:0007669"/>
    <property type="project" value="InterPro"/>
</dbReference>
<dbReference type="Ensembl" id="ENSLOCT00000008500.1">
    <property type="protein sequence ID" value="ENSLOCP00000008490.1"/>
    <property type="gene ID" value="ENSLOCG00000007014.1"/>
</dbReference>
<dbReference type="STRING" id="7918.ENSLOCP00000008490"/>
<dbReference type="InParanoid" id="W5MJD1"/>